<name>A0A6L6YIR8_9BURK</name>
<evidence type="ECO:0000256" key="1">
    <source>
        <dbReference type="SAM" id="SignalP"/>
    </source>
</evidence>
<sequence>MKLVQAAILSSIAAFAFTVNAAEITAPSVDAADTVTKTTTTTTSANSGGSITETVETIKGDASAIKQHVKDGSYTELPTDKQKLGQDVDNAKSQLKNSFSFGSGDSSVK</sequence>
<reference evidence="2 3" key="1">
    <citation type="submission" date="2019-12" db="EMBL/GenBank/DDBJ databases">
        <title>Microbes associate with the intestines of laboratory mice.</title>
        <authorList>
            <person name="Navarre W."/>
            <person name="Wong E."/>
        </authorList>
    </citation>
    <scope>NUCLEOTIDE SEQUENCE [LARGE SCALE GENOMIC DNA]</scope>
    <source>
        <strain evidence="2 3">NM82_D38</strain>
    </source>
</reference>
<keyword evidence="3" id="KW-1185">Reference proteome</keyword>
<proteinExistence type="predicted"/>
<gene>
    <name evidence="2" type="ORF">E5987_10690</name>
</gene>
<feature type="chain" id="PRO_5026931445" description="DUF4148 domain-containing protein" evidence="1">
    <location>
        <begin position="22"/>
        <end position="109"/>
    </location>
</feature>
<evidence type="ECO:0000313" key="2">
    <source>
        <dbReference type="EMBL" id="MVX57655.1"/>
    </source>
</evidence>
<dbReference type="AlphaFoldDB" id="A0A6L6YIR8"/>
<accession>A0A6L6YIR8</accession>
<dbReference type="Proteomes" id="UP000472580">
    <property type="component" value="Unassembled WGS sequence"/>
</dbReference>
<dbReference type="RefSeq" id="WP_160336073.1">
    <property type="nucleotide sequence ID" value="NZ_WSRP01000040.1"/>
</dbReference>
<keyword evidence="1" id="KW-0732">Signal</keyword>
<comment type="caution">
    <text evidence="2">The sequence shown here is derived from an EMBL/GenBank/DDBJ whole genome shotgun (WGS) entry which is preliminary data.</text>
</comment>
<dbReference type="EMBL" id="WSRP01000040">
    <property type="protein sequence ID" value="MVX57655.1"/>
    <property type="molecule type" value="Genomic_DNA"/>
</dbReference>
<feature type="signal peptide" evidence="1">
    <location>
        <begin position="1"/>
        <end position="21"/>
    </location>
</feature>
<evidence type="ECO:0008006" key="4">
    <source>
        <dbReference type="Google" id="ProtNLM"/>
    </source>
</evidence>
<organism evidence="2 3">
    <name type="scientific">Parasutterella muris</name>
    <dbReference type="NCBI Taxonomy" id="2565572"/>
    <lineage>
        <taxon>Bacteria</taxon>
        <taxon>Pseudomonadati</taxon>
        <taxon>Pseudomonadota</taxon>
        <taxon>Betaproteobacteria</taxon>
        <taxon>Burkholderiales</taxon>
        <taxon>Sutterellaceae</taxon>
        <taxon>Parasutterella</taxon>
    </lineage>
</organism>
<evidence type="ECO:0000313" key="3">
    <source>
        <dbReference type="Proteomes" id="UP000472580"/>
    </source>
</evidence>
<protein>
    <recommendedName>
        <fullName evidence="4">DUF4148 domain-containing protein</fullName>
    </recommendedName>
</protein>